<protein>
    <submittedName>
        <fullName evidence="1">Uncharacterized protein</fullName>
    </submittedName>
</protein>
<keyword evidence="2" id="KW-1185">Reference proteome</keyword>
<gene>
    <name evidence="1" type="ORF">K0M31_001887</name>
</gene>
<evidence type="ECO:0000313" key="2">
    <source>
        <dbReference type="Proteomes" id="UP001177670"/>
    </source>
</evidence>
<sequence length="54" mass="6104">ARNENGVIPLVTIKNTSIHGKEKSQQDAVWREARRPMCAIGRTGCAKFFGRFEK</sequence>
<comment type="caution">
    <text evidence="1">The sequence shown here is derived from an EMBL/GenBank/DDBJ whole genome shotgun (WGS) entry which is preliminary data.</text>
</comment>
<proteinExistence type="predicted"/>
<accession>A0AA40KY48</accession>
<organism evidence="1 2">
    <name type="scientific">Melipona bicolor</name>
    <dbReference type="NCBI Taxonomy" id="60889"/>
    <lineage>
        <taxon>Eukaryota</taxon>
        <taxon>Metazoa</taxon>
        <taxon>Ecdysozoa</taxon>
        <taxon>Arthropoda</taxon>
        <taxon>Hexapoda</taxon>
        <taxon>Insecta</taxon>
        <taxon>Pterygota</taxon>
        <taxon>Neoptera</taxon>
        <taxon>Endopterygota</taxon>
        <taxon>Hymenoptera</taxon>
        <taxon>Apocrita</taxon>
        <taxon>Aculeata</taxon>
        <taxon>Apoidea</taxon>
        <taxon>Anthophila</taxon>
        <taxon>Apidae</taxon>
        <taxon>Melipona</taxon>
    </lineage>
</organism>
<dbReference type="AlphaFoldDB" id="A0AA40KY48"/>
<name>A0AA40KY48_9HYME</name>
<dbReference type="Proteomes" id="UP001177670">
    <property type="component" value="Unassembled WGS sequence"/>
</dbReference>
<reference evidence="1" key="1">
    <citation type="submission" date="2021-10" db="EMBL/GenBank/DDBJ databases">
        <title>Melipona bicolor Genome sequencing and assembly.</title>
        <authorList>
            <person name="Araujo N.S."/>
            <person name="Arias M.C."/>
        </authorList>
    </citation>
    <scope>NUCLEOTIDE SEQUENCE</scope>
    <source>
        <strain evidence="1">USP_2M_L1-L4_2017</strain>
        <tissue evidence="1">Whole body</tissue>
    </source>
</reference>
<feature type="non-terminal residue" evidence="1">
    <location>
        <position position="1"/>
    </location>
</feature>
<evidence type="ECO:0000313" key="1">
    <source>
        <dbReference type="EMBL" id="KAK1137375.1"/>
    </source>
</evidence>
<dbReference type="EMBL" id="JAHYIQ010000001">
    <property type="protein sequence ID" value="KAK1137375.1"/>
    <property type="molecule type" value="Genomic_DNA"/>
</dbReference>